<feature type="compositionally biased region" description="Basic residues" evidence="1">
    <location>
        <begin position="167"/>
        <end position="177"/>
    </location>
</feature>
<gene>
    <name evidence="3" type="ordered locus">Atc_m174</name>
</gene>
<protein>
    <submittedName>
        <fullName evidence="3">Uncharacterized protein</fullName>
    </submittedName>
</protein>
<dbReference type="AlphaFoldDB" id="F9ZU86"/>
<evidence type="ECO:0000256" key="1">
    <source>
        <dbReference type="SAM" id="MobiDB-lite"/>
    </source>
</evidence>
<evidence type="ECO:0000313" key="4">
    <source>
        <dbReference type="Proteomes" id="UP000006135"/>
    </source>
</evidence>
<dbReference type="HOGENOM" id="CLU_1307912_0_0_6"/>
<keyword evidence="4" id="KW-1185">Reference proteome</keyword>
<dbReference type="EMBL" id="CP002574">
    <property type="protein sequence ID" value="AEK59705.1"/>
    <property type="molecule type" value="Genomic_DNA"/>
</dbReference>
<feature type="signal peptide" evidence="2">
    <location>
        <begin position="1"/>
        <end position="18"/>
    </location>
</feature>
<reference evidence="3 4" key="1">
    <citation type="journal article" date="2011" name="J. Genet. Genomics">
        <title>Unraveling the Acidithiobacillus caldus complete genome and its central metabolisms for carbon assimilation.</title>
        <authorList>
            <person name="You X.Y."/>
            <person name="Guo X."/>
            <person name="Zheng H.J."/>
            <person name="Zhang M.J."/>
            <person name="Liu L.J."/>
            <person name="Zhu Y.Q."/>
            <person name="Zhu B."/>
            <person name="Wang S.Y."/>
            <person name="Zhao G.P."/>
            <person name="Poetsch A."/>
            <person name="Jiang C.Y."/>
            <person name="Liu S.J."/>
        </authorList>
    </citation>
    <scope>NUCLEOTIDE SEQUENCE [LARGE SCALE GENOMIC DNA]</scope>
    <source>
        <strain evidence="3 4">SM-1</strain>
        <plasmid evidence="4">Plasmid megaplasmid</plasmid>
    </source>
</reference>
<keyword evidence="2" id="KW-0732">Signal</keyword>
<evidence type="ECO:0000256" key="2">
    <source>
        <dbReference type="SAM" id="SignalP"/>
    </source>
</evidence>
<sequence length="210" mass="22485">MIRSTRSLAGLKRMVCLAAMVISAPVAGLRPLRAGRSCTANVPTPGSVILPELGSADSSVDRNAPKARSASALVIFDCSAIAAINSDLFIGSSKISFGPQRMDWGKTFVNKRQQVFGAKTDLKAHEEPKNRKSTPFGMVKWRRSQTSKRSLQNAENAFSVPTLRNGRAGRGRARRGRSFAGSDADSRTHGAGANRLCNRGKACLGRGIWG</sequence>
<feature type="chain" id="PRO_5003392698" evidence="2">
    <location>
        <begin position="19"/>
        <end position="210"/>
    </location>
</feature>
<dbReference type="Proteomes" id="UP000006135">
    <property type="component" value="Plasmid megaplasmid"/>
</dbReference>
<accession>F9ZU86</accession>
<proteinExistence type="predicted"/>
<feature type="region of interest" description="Disordered" evidence="1">
    <location>
        <begin position="163"/>
        <end position="193"/>
    </location>
</feature>
<name>F9ZU86_ACICS</name>
<evidence type="ECO:0000313" key="3">
    <source>
        <dbReference type="EMBL" id="AEK59705.1"/>
    </source>
</evidence>
<organism evidence="3 4">
    <name type="scientific">Acidithiobacillus caldus (strain SM-1)</name>
    <dbReference type="NCBI Taxonomy" id="990288"/>
    <lineage>
        <taxon>Bacteria</taxon>
        <taxon>Pseudomonadati</taxon>
        <taxon>Pseudomonadota</taxon>
        <taxon>Acidithiobacillia</taxon>
        <taxon>Acidithiobacillales</taxon>
        <taxon>Acidithiobacillaceae</taxon>
        <taxon>Acidithiobacillus</taxon>
    </lineage>
</organism>
<dbReference type="KEGG" id="acu:Atc_m174"/>
<keyword evidence="3" id="KW-0614">Plasmid</keyword>
<geneLocation type="plasmid" evidence="3">
    <name>megaplasmid</name>
</geneLocation>